<reference evidence="3" key="1">
    <citation type="submission" date="2019-07" db="EMBL/GenBank/DDBJ databases">
        <title>Complete Genome Sequences of Vibrion rotiferianus strain AM7.</title>
        <authorList>
            <person name="Miyazaki K."/>
            <person name="Wiseschart A."/>
            <person name="Pootanakit K."/>
            <person name="Ishimori K."/>
            <person name="Kitahara K."/>
        </authorList>
    </citation>
    <scope>NUCLEOTIDE SEQUENCE [LARGE SCALE GENOMIC DNA]</scope>
    <source>
        <strain evidence="3">AM7</strain>
    </source>
</reference>
<keyword evidence="1" id="KW-1133">Transmembrane helix</keyword>
<sequence length="339" mass="38695">MKSSVDELKAAIAVTEQFWDEYTHQDKNHMFWHVFHAIVQLVKESPSLEAGKAEECYFTSSELAEKTAYLSSKKLSIFSSSRLTSEFKNLTQRLDELYPSLERVASELGVDVIPSIHKESNSGGQGKQSIYRLCVKKIEPNHTPNTVHKTTDEKLTISDDIAYHLESVPKLPVWTRWLHNVDMDKHRWKMFLLTASPVLLVVLCSASFFLALAELMTPNFLGTLYGFTAIYITVFLFCFRYLIDALNNNITTLPDLMLPLSLKSALLHYELKEPGSKEGRIKRLTIKVYKAKCPICGYRVDIKSIGLPFRSRLIGICDNNPLEHRYSFDFTTQKGSKLT</sequence>
<dbReference type="AlphaFoldDB" id="A0A510I4B1"/>
<dbReference type="EMBL" id="AP019798">
    <property type="protein sequence ID" value="BBL88429.1"/>
    <property type="molecule type" value="Genomic_DNA"/>
</dbReference>
<feature type="transmembrane region" description="Helical" evidence="1">
    <location>
        <begin position="224"/>
        <end position="243"/>
    </location>
</feature>
<feature type="transmembrane region" description="Helical" evidence="1">
    <location>
        <begin position="190"/>
        <end position="212"/>
    </location>
</feature>
<dbReference type="Proteomes" id="UP000315115">
    <property type="component" value="Chromosome 1"/>
</dbReference>
<gene>
    <name evidence="2" type="ORF">VroAM7_10820</name>
</gene>
<organism evidence="2 3">
    <name type="scientific">Vibrio rotiferianus</name>
    <dbReference type="NCBI Taxonomy" id="190895"/>
    <lineage>
        <taxon>Bacteria</taxon>
        <taxon>Pseudomonadati</taxon>
        <taxon>Pseudomonadota</taxon>
        <taxon>Gammaproteobacteria</taxon>
        <taxon>Vibrionales</taxon>
        <taxon>Vibrionaceae</taxon>
        <taxon>Vibrio</taxon>
    </lineage>
</organism>
<keyword evidence="1" id="KW-0812">Transmembrane</keyword>
<proteinExistence type="predicted"/>
<protein>
    <submittedName>
        <fullName evidence="2">Uncharacterized protein</fullName>
    </submittedName>
</protein>
<keyword evidence="1" id="KW-0472">Membrane</keyword>
<dbReference type="RefSeq" id="WP_143692292.1">
    <property type="nucleotide sequence ID" value="NZ_AP019798.1"/>
</dbReference>
<evidence type="ECO:0000313" key="3">
    <source>
        <dbReference type="Proteomes" id="UP000315115"/>
    </source>
</evidence>
<evidence type="ECO:0000256" key="1">
    <source>
        <dbReference type="SAM" id="Phobius"/>
    </source>
</evidence>
<name>A0A510I4B1_9VIBR</name>
<accession>A0A510I4B1</accession>
<evidence type="ECO:0000313" key="2">
    <source>
        <dbReference type="EMBL" id="BBL88429.1"/>
    </source>
</evidence>